<organism evidence="1 2">
    <name type="scientific">Rhabditophanes sp. KR3021</name>
    <dbReference type="NCBI Taxonomy" id="114890"/>
    <lineage>
        <taxon>Eukaryota</taxon>
        <taxon>Metazoa</taxon>
        <taxon>Ecdysozoa</taxon>
        <taxon>Nematoda</taxon>
        <taxon>Chromadorea</taxon>
        <taxon>Rhabditida</taxon>
        <taxon>Tylenchina</taxon>
        <taxon>Panagrolaimomorpha</taxon>
        <taxon>Strongyloidoidea</taxon>
        <taxon>Alloionematidae</taxon>
        <taxon>Rhabditophanes</taxon>
    </lineage>
</organism>
<proteinExistence type="predicted"/>
<accession>A0AC35THK9</accession>
<dbReference type="Proteomes" id="UP000095286">
    <property type="component" value="Unplaced"/>
</dbReference>
<evidence type="ECO:0000313" key="2">
    <source>
        <dbReference type="WBParaSite" id="RSKR_0000060700.1"/>
    </source>
</evidence>
<dbReference type="WBParaSite" id="RSKR_0000060700.1">
    <property type="protein sequence ID" value="RSKR_0000060700.1"/>
    <property type="gene ID" value="RSKR_0000060700"/>
</dbReference>
<protein>
    <submittedName>
        <fullName evidence="2">Eukaryotic translation initiation factor 3 subunit I</fullName>
    </submittedName>
</protein>
<evidence type="ECO:0000313" key="1">
    <source>
        <dbReference type="Proteomes" id="UP000095286"/>
    </source>
</evidence>
<reference evidence="2" key="1">
    <citation type="submission" date="2016-11" db="UniProtKB">
        <authorList>
            <consortium name="WormBaseParasite"/>
        </authorList>
    </citation>
    <scope>IDENTIFICATION</scope>
    <source>
        <strain evidence="2">KR3021</strain>
    </source>
</reference>
<sequence length="329" mass="36365">MRPLLLKGHERSITRVRVNLEGDLIFSCGKDREPCVWFSDNGERLGSYEGHDGAVWDIDVSWDTKHLLSASGDCSIKLWDVESGTQISSIQSPVTTRSCGFSYSGNLAAYTTKKMQVNPSSLRVFDIRDQNQVTKAPSAANSVMFKILDADSESCLFTHLDQIVAAGVSNGHIYQFDIRKPEEAINFIRGHTANITDMQLSKDGNFLISSSSDKSAKLYHADTLEPLKTYKSGKPVNSAAISPTRDHIVLGGGEEAMSVTQTSASSGQFEARMYHLVYEQEFAKFKGHFGPINTLAFHPNGDTVITGGEDGYIRVQELDDEYKNFVMEN</sequence>
<name>A0AC35THK9_9BILA</name>